<sequence>MDSLVANYASSDDDEAEQIKPPAKSLFRSLPQTKSSPFASSLFSSLPPPQTTAPSSQPPEDPKPTNVKKVVKFTPPINLALLRSIKDEDDDDDDLKKKRKSFEDFSSKKSLFELMPAPKSSRCLGIGAASVSSGRKSAVEADNVPNLQNAKVAEVDAEEQMLASGDQSSNFVNSGGYFAGVGGSENDESYYNNGRENWDYSNCAAEVESETVAALPFDMSRVRGKRGRNIIPLDIVEVKQDELVKNRPRPDQVKATGIAFGPAYQPTSSSQKGKPSKLQKRKHQIGSLYFDMRQKEMELTERRSKGMLTKKETQGKYGW</sequence>
<organism evidence="2 3">
    <name type="scientific">Zostera marina</name>
    <name type="common">Eelgrass</name>
    <dbReference type="NCBI Taxonomy" id="29655"/>
    <lineage>
        <taxon>Eukaryota</taxon>
        <taxon>Viridiplantae</taxon>
        <taxon>Streptophyta</taxon>
        <taxon>Embryophyta</taxon>
        <taxon>Tracheophyta</taxon>
        <taxon>Spermatophyta</taxon>
        <taxon>Magnoliopsida</taxon>
        <taxon>Liliopsida</taxon>
        <taxon>Zosteraceae</taxon>
        <taxon>Zostera</taxon>
    </lineage>
</organism>
<dbReference type="EMBL" id="LFYR01001606">
    <property type="protein sequence ID" value="KMZ60579.1"/>
    <property type="molecule type" value="Genomic_DNA"/>
</dbReference>
<keyword evidence="3" id="KW-1185">Reference proteome</keyword>
<feature type="compositionally biased region" description="Pro residues" evidence="1">
    <location>
        <begin position="46"/>
        <end position="59"/>
    </location>
</feature>
<dbReference type="PANTHER" id="PTHR13621:SF2">
    <property type="entry name" value="PROLINE-RICH PROTEIN PRCC"/>
    <property type="match status" value="1"/>
</dbReference>
<dbReference type="STRING" id="29655.A0A0K9NUY8"/>
<evidence type="ECO:0000313" key="2">
    <source>
        <dbReference type="EMBL" id="KMZ60579.1"/>
    </source>
</evidence>
<dbReference type="PANTHER" id="PTHR13621">
    <property type="entry name" value="PROLINE-RICH PROTEIN PRCC"/>
    <property type="match status" value="1"/>
</dbReference>
<reference evidence="3" key="1">
    <citation type="journal article" date="2016" name="Nature">
        <title>The genome of the seagrass Zostera marina reveals angiosperm adaptation to the sea.</title>
        <authorList>
            <person name="Olsen J.L."/>
            <person name="Rouze P."/>
            <person name="Verhelst B."/>
            <person name="Lin Y.-C."/>
            <person name="Bayer T."/>
            <person name="Collen J."/>
            <person name="Dattolo E."/>
            <person name="De Paoli E."/>
            <person name="Dittami S."/>
            <person name="Maumus F."/>
            <person name="Michel G."/>
            <person name="Kersting A."/>
            <person name="Lauritano C."/>
            <person name="Lohaus R."/>
            <person name="Toepel M."/>
            <person name="Tonon T."/>
            <person name="Vanneste K."/>
            <person name="Amirebrahimi M."/>
            <person name="Brakel J."/>
            <person name="Bostroem C."/>
            <person name="Chovatia M."/>
            <person name="Grimwood J."/>
            <person name="Jenkins J.W."/>
            <person name="Jueterbock A."/>
            <person name="Mraz A."/>
            <person name="Stam W.T."/>
            <person name="Tice H."/>
            <person name="Bornberg-Bauer E."/>
            <person name="Green P.J."/>
            <person name="Pearson G.A."/>
            <person name="Procaccini G."/>
            <person name="Duarte C.M."/>
            <person name="Schmutz J."/>
            <person name="Reusch T.B.H."/>
            <person name="Van de Peer Y."/>
        </authorList>
    </citation>
    <scope>NUCLEOTIDE SEQUENCE [LARGE SCALE GENOMIC DNA]</scope>
    <source>
        <strain evidence="3">cv. Finnish</strain>
    </source>
</reference>
<protein>
    <recommendedName>
        <fullName evidence="4">Proline-rich protein PRCC</fullName>
    </recommendedName>
</protein>
<gene>
    <name evidence="2" type="ORF">ZOSMA_58G00350</name>
</gene>
<dbReference type="InterPro" id="IPR018800">
    <property type="entry name" value="PRCC"/>
</dbReference>
<feature type="compositionally biased region" description="Basic residues" evidence="1">
    <location>
        <begin position="274"/>
        <end position="284"/>
    </location>
</feature>
<dbReference type="GO" id="GO:0005634">
    <property type="term" value="C:nucleus"/>
    <property type="evidence" value="ECO:0000318"/>
    <property type="project" value="GO_Central"/>
</dbReference>
<feature type="region of interest" description="Disordered" evidence="1">
    <location>
        <begin position="299"/>
        <end position="319"/>
    </location>
</feature>
<evidence type="ECO:0008006" key="4">
    <source>
        <dbReference type="Google" id="ProtNLM"/>
    </source>
</evidence>
<feature type="region of interest" description="Disordered" evidence="1">
    <location>
        <begin position="1"/>
        <end position="70"/>
    </location>
</feature>
<feature type="compositionally biased region" description="Low complexity" evidence="1">
    <location>
        <begin position="35"/>
        <end position="45"/>
    </location>
</feature>
<name>A0A0K9NUY8_ZOSMR</name>
<accession>A0A0K9NUY8</accession>
<feature type="region of interest" description="Disordered" evidence="1">
    <location>
        <begin position="249"/>
        <end position="284"/>
    </location>
</feature>
<evidence type="ECO:0000313" key="3">
    <source>
        <dbReference type="Proteomes" id="UP000036987"/>
    </source>
</evidence>
<dbReference type="Proteomes" id="UP000036987">
    <property type="component" value="Unassembled WGS sequence"/>
</dbReference>
<proteinExistence type="predicted"/>
<dbReference type="OrthoDB" id="206969at2759"/>
<dbReference type="AlphaFoldDB" id="A0A0K9NUY8"/>
<dbReference type="Pfam" id="PF10253">
    <property type="entry name" value="PRCC"/>
    <property type="match status" value="1"/>
</dbReference>
<evidence type="ECO:0000256" key="1">
    <source>
        <dbReference type="SAM" id="MobiDB-lite"/>
    </source>
</evidence>
<comment type="caution">
    <text evidence="2">The sequence shown here is derived from an EMBL/GenBank/DDBJ whole genome shotgun (WGS) entry which is preliminary data.</text>
</comment>
<dbReference type="OMA" id="QNAVNYE"/>